<evidence type="ECO:0000313" key="3">
    <source>
        <dbReference type="Proteomes" id="UP000314294"/>
    </source>
</evidence>
<comment type="caution">
    <text evidence="2">The sequence shown here is derived from an EMBL/GenBank/DDBJ whole genome shotgun (WGS) entry which is preliminary data.</text>
</comment>
<dbReference type="EMBL" id="SRLO01000060">
    <property type="protein sequence ID" value="TNN79804.1"/>
    <property type="molecule type" value="Genomic_DNA"/>
</dbReference>
<dbReference type="Proteomes" id="UP000314294">
    <property type="component" value="Unassembled WGS sequence"/>
</dbReference>
<evidence type="ECO:0000256" key="1">
    <source>
        <dbReference type="SAM" id="MobiDB-lite"/>
    </source>
</evidence>
<organism evidence="2 3">
    <name type="scientific">Liparis tanakae</name>
    <name type="common">Tanaka's snailfish</name>
    <dbReference type="NCBI Taxonomy" id="230148"/>
    <lineage>
        <taxon>Eukaryota</taxon>
        <taxon>Metazoa</taxon>
        <taxon>Chordata</taxon>
        <taxon>Craniata</taxon>
        <taxon>Vertebrata</taxon>
        <taxon>Euteleostomi</taxon>
        <taxon>Actinopterygii</taxon>
        <taxon>Neopterygii</taxon>
        <taxon>Teleostei</taxon>
        <taxon>Neoteleostei</taxon>
        <taxon>Acanthomorphata</taxon>
        <taxon>Eupercaria</taxon>
        <taxon>Perciformes</taxon>
        <taxon>Cottioidei</taxon>
        <taxon>Cottales</taxon>
        <taxon>Liparidae</taxon>
        <taxon>Liparis</taxon>
    </lineage>
</organism>
<proteinExistence type="predicted"/>
<protein>
    <submittedName>
        <fullName evidence="2">Uncharacterized protein</fullName>
    </submittedName>
</protein>
<reference evidence="2 3" key="1">
    <citation type="submission" date="2019-03" db="EMBL/GenBank/DDBJ databases">
        <title>First draft genome of Liparis tanakae, snailfish: a comprehensive survey of snailfish specific genes.</title>
        <authorList>
            <person name="Kim W."/>
            <person name="Song I."/>
            <person name="Jeong J.-H."/>
            <person name="Kim D."/>
            <person name="Kim S."/>
            <person name="Ryu S."/>
            <person name="Song J.Y."/>
            <person name="Lee S.K."/>
        </authorList>
    </citation>
    <scope>NUCLEOTIDE SEQUENCE [LARGE SCALE GENOMIC DNA]</scope>
    <source>
        <tissue evidence="2">Muscle</tissue>
    </source>
</reference>
<sequence>MRTMFGLESSVELISVNQRPRTNKDDLGRHRRRSQSERVMQMSIKRSLCTQSLISGTNII</sequence>
<gene>
    <name evidence="2" type="ORF">EYF80_009841</name>
</gene>
<dbReference type="AlphaFoldDB" id="A0A4Z2IQK3"/>
<accession>A0A4Z2IQK3</accession>
<name>A0A4Z2IQK3_9TELE</name>
<feature type="region of interest" description="Disordered" evidence="1">
    <location>
        <begin position="18"/>
        <end position="40"/>
    </location>
</feature>
<keyword evidence="3" id="KW-1185">Reference proteome</keyword>
<evidence type="ECO:0000313" key="2">
    <source>
        <dbReference type="EMBL" id="TNN79804.1"/>
    </source>
</evidence>